<evidence type="ECO:0000313" key="3">
    <source>
        <dbReference type="Proteomes" id="UP000716446"/>
    </source>
</evidence>
<dbReference type="Proteomes" id="UP000716446">
    <property type="component" value="Unassembled WGS sequence"/>
</dbReference>
<gene>
    <name evidence="2" type="ORF">AWRI4619_LOCUS5779</name>
</gene>
<feature type="compositionally biased region" description="Basic and acidic residues" evidence="1">
    <location>
        <begin position="84"/>
        <end position="96"/>
    </location>
</feature>
<evidence type="ECO:0000313" key="2">
    <source>
        <dbReference type="EMBL" id="CAD0089708.1"/>
    </source>
</evidence>
<reference evidence="2" key="1">
    <citation type="submission" date="2020-06" db="EMBL/GenBank/DDBJ databases">
        <authorList>
            <person name="Onetto C."/>
        </authorList>
    </citation>
    <scope>NUCLEOTIDE SEQUENCE</scope>
</reference>
<name>A0A9N8JR22_9PEZI</name>
<feature type="compositionally biased region" description="Basic and acidic residues" evidence="1">
    <location>
        <begin position="416"/>
        <end position="428"/>
    </location>
</feature>
<feature type="region of interest" description="Disordered" evidence="1">
    <location>
        <begin position="327"/>
        <end position="348"/>
    </location>
</feature>
<dbReference type="AlphaFoldDB" id="A0A9N8JR22"/>
<feature type="region of interest" description="Disordered" evidence="1">
    <location>
        <begin position="368"/>
        <end position="442"/>
    </location>
</feature>
<keyword evidence="3" id="KW-1185">Reference proteome</keyword>
<dbReference type="EMBL" id="CAIJEN010000008">
    <property type="protein sequence ID" value="CAD0089708.1"/>
    <property type="molecule type" value="Genomic_DNA"/>
</dbReference>
<organism evidence="2 3">
    <name type="scientific">Aureobasidium vineae</name>
    <dbReference type="NCBI Taxonomy" id="2773715"/>
    <lineage>
        <taxon>Eukaryota</taxon>
        <taxon>Fungi</taxon>
        <taxon>Dikarya</taxon>
        <taxon>Ascomycota</taxon>
        <taxon>Pezizomycotina</taxon>
        <taxon>Dothideomycetes</taxon>
        <taxon>Dothideomycetidae</taxon>
        <taxon>Dothideales</taxon>
        <taxon>Saccotheciaceae</taxon>
        <taxon>Aureobasidium</taxon>
    </lineage>
</organism>
<evidence type="ECO:0000256" key="1">
    <source>
        <dbReference type="SAM" id="MobiDB-lite"/>
    </source>
</evidence>
<sequence length="557" mass="60504">MTSPKDRRRSSLSAAFDHFRNKCRKTRIDSLLSPPKLDSGTSNDEEESSYSSSDSEGVPLTAKSGNNSHGDGVTEQTKDEDDNKTESTSRGCDSKLPDFNFEDCSFSTGFELGAEDSDTSPDEDKRLLSALADFNAEEATEVEDFSRYFPLSHRQRHGHGKKAEEKQISPTGSMDTRAADASSLTNLLHSDNSGSTLDFEVGVPLQRTVARANLQQEWTTQIQTEPQTQEQSLARSTYASLDEVVRDTVLMKGTEAKKEEEPEGREREREVSVVRTVDGVRLDARPLIRHSGTAAPPHSSLQLHTITSNYENSLDSTDQWTSISRPVREVPGARNQSRPQLTSWFSSSSESSVEGIHLGLPSYRRRSAIEPHLSPAPAVGRKRHQTTLETRRSVSSHIPASHPSKPLNPTSVPRTSKPDKPKVKKIEYSHTPPSLTNPPAPKNYTTLSSASSISAFHSTLNAKLNTAISTGAIKANQVSVKERVRRLSGARSLQQGWEAGGRAVTEGARRMSGWGRGIGEAVVASGGVGVDWAEASRDGDGSIGARSAGVHYGGGFV</sequence>
<proteinExistence type="predicted"/>
<protein>
    <submittedName>
        <fullName evidence="2">Uncharacterized protein</fullName>
    </submittedName>
</protein>
<feature type="region of interest" description="Disordered" evidence="1">
    <location>
        <begin position="27"/>
        <end position="98"/>
    </location>
</feature>
<accession>A0A9N8JR22</accession>
<feature type="region of interest" description="Disordered" evidence="1">
    <location>
        <begin position="153"/>
        <end position="187"/>
    </location>
</feature>
<comment type="caution">
    <text evidence="2">The sequence shown here is derived from an EMBL/GenBank/DDBJ whole genome shotgun (WGS) entry which is preliminary data.</text>
</comment>